<dbReference type="Pfam" id="PF08478">
    <property type="entry name" value="POTRA_1"/>
    <property type="match status" value="1"/>
</dbReference>
<dbReference type="Pfam" id="PF03799">
    <property type="entry name" value="FtsQ_DivIB_C"/>
    <property type="match status" value="1"/>
</dbReference>
<evidence type="ECO:0000256" key="7">
    <source>
        <dbReference type="ARBA" id="ARBA00023306"/>
    </source>
</evidence>
<dbReference type="InterPro" id="IPR026580">
    <property type="entry name" value="DivIB"/>
</dbReference>
<comment type="similarity">
    <text evidence="8">Belongs to the FtsQ/DivIB family. DivIB subfamily.</text>
</comment>
<evidence type="ECO:0000256" key="5">
    <source>
        <dbReference type="ARBA" id="ARBA00022989"/>
    </source>
</evidence>
<dbReference type="PANTHER" id="PTHR37820:SF1">
    <property type="entry name" value="CELL DIVISION PROTEIN FTSQ"/>
    <property type="match status" value="1"/>
</dbReference>
<protein>
    <recommendedName>
        <fullName evidence="8">Cell division protein DivIB</fullName>
    </recommendedName>
</protein>
<dbReference type="AlphaFoldDB" id="A0A0U5AUR8"/>
<dbReference type="InterPro" id="IPR013685">
    <property type="entry name" value="POTRA_FtsQ_type"/>
</dbReference>
<keyword evidence="2 8" id="KW-1003">Cell membrane</keyword>
<comment type="subcellular location">
    <subcellularLocation>
        <location evidence="8">Cell membrane</location>
        <topology evidence="8">Single-pass type II membrane protein</topology>
    </subcellularLocation>
    <subcellularLocation>
        <location evidence="1">Membrane</location>
    </subcellularLocation>
    <text evidence="8">Localizes to the division septum.</text>
</comment>
<dbReference type="GO" id="GO:0005886">
    <property type="term" value="C:plasma membrane"/>
    <property type="evidence" value="ECO:0007669"/>
    <property type="project" value="UniProtKB-SubCell"/>
</dbReference>
<keyword evidence="6 8" id="KW-0472">Membrane</keyword>
<dbReference type="PROSITE" id="PS51779">
    <property type="entry name" value="POTRA"/>
    <property type="match status" value="1"/>
</dbReference>
<dbReference type="HAMAP" id="MF_00912">
    <property type="entry name" value="DivIB"/>
    <property type="match status" value="1"/>
</dbReference>
<dbReference type="GO" id="GO:0043093">
    <property type="term" value="P:FtsZ-dependent cytokinesis"/>
    <property type="evidence" value="ECO:0007669"/>
    <property type="project" value="UniProtKB-UniRule"/>
</dbReference>
<dbReference type="Proteomes" id="UP000217696">
    <property type="component" value="Chromosome"/>
</dbReference>
<reference evidence="9 10" key="1">
    <citation type="submission" date="2015-12" db="EMBL/GenBank/DDBJ databases">
        <title>Genome sequence of Aneurinibacillus soli.</title>
        <authorList>
            <person name="Lee J.S."/>
            <person name="Lee K.C."/>
            <person name="Kim K.K."/>
            <person name="Lee B.W."/>
        </authorList>
    </citation>
    <scope>NUCLEOTIDE SEQUENCE [LARGE SCALE GENOMIC DNA]</scope>
    <source>
        <strain evidence="9 10">CB4</strain>
    </source>
</reference>
<keyword evidence="10" id="KW-1185">Reference proteome</keyword>
<dbReference type="Gene3D" id="3.40.50.10960">
    <property type="match status" value="1"/>
</dbReference>
<sequence>MAKLEKVPHLRQEKRKKNTNRQILVLMLLFFLIVLLVLFFRSSMSRVQDISVTGTEIVKADEVVKQSQVKLNMQYLFVDTDKVSTSIKNSIPAIDTVHVEKSFPGKVRIIVKEKPRVALWMDARGTLYPVTAMGDILKEYANPGDSVDKPIIRQWQTAALLPTFAAELAKMDQGVRQQISEISHQPSASDPEKVILFMKDGYEVHTTVTNFAQNMAWYPSFVQSLKREGRTEGIINLSEVKWFEPYKQQQKQGKSDKKS</sequence>
<evidence type="ECO:0000313" key="10">
    <source>
        <dbReference type="Proteomes" id="UP000217696"/>
    </source>
</evidence>
<evidence type="ECO:0000256" key="6">
    <source>
        <dbReference type="ARBA" id="ARBA00023136"/>
    </source>
</evidence>
<evidence type="ECO:0000256" key="4">
    <source>
        <dbReference type="ARBA" id="ARBA00022692"/>
    </source>
</evidence>
<dbReference type="GO" id="GO:0032153">
    <property type="term" value="C:cell division site"/>
    <property type="evidence" value="ECO:0007669"/>
    <property type="project" value="UniProtKB-UniRule"/>
</dbReference>
<evidence type="ECO:0000313" key="9">
    <source>
        <dbReference type="EMBL" id="BAU27493.1"/>
    </source>
</evidence>
<gene>
    <name evidence="8 9" type="primary">divIB</name>
    <name evidence="9" type="ORF">CB4_01667</name>
</gene>
<organism evidence="9 10">
    <name type="scientific">Aneurinibacillus soli</name>
    <dbReference type="NCBI Taxonomy" id="1500254"/>
    <lineage>
        <taxon>Bacteria</taxon>
        <taxon>Bacillati</taxon>
        <taxon>Bacillota</taxon>
        <taxon>Bacilli</taxon>
        <taxon>Bacillales</taxon>
        <taxon>Paenibacillaceae</taxon>
        <taxon>Aneurinibacillus group</taxon>
        <taxon>Aneurinibacillus</taxon>
    </lineage>
</organism>
<dbReference type="Gene3D" id="3.10.20.310">
    <property type="entry name" value="membrane protein fhac"/>
    <property type="match status" value="1"/>
</dbReference>
<dbReference type="InterPro" id="IPR034746">
    <property type="entry name" value="POTRA"/>
</dbReference>
<dbReference type="InterPro" id="IPR050487">
    <property type="entry name" value="FtsQ_DivIB"/>
</dbReference>
<evidence type="ECO:0000256" key="2">
    <source>
        <dbReference type="ARBA" id="ARBA00022475"/>
    </source>
</evidence>
<dbReference type="PANTHER" id="PTHR37820">
    <property type="entry name" value="CELL DIVISION PROTEIN DIVIB"/>
    <property type="match status" value="1"/>
</dbReference>
<keyword evidence="3 8" id="KW-0132">Cell division</keyword>
<evidence type="ECO:0000256" key="1">
    <source>
        <dbReference type="ARBA" id="ARBA00004370"/>
    </source>
</evidence>
<dbReference type="KEGG" id="asoc:CB4_01667"/>
<dbReference type="RefSeq" id="WP_096464872.1">
    <property type="nucleotide sequence ID" value="NZ_AP017312.1"/>
</dbReference>
<dbReference type="EMBL" id="AP017312">
    <property type="protein sequence ID" value="BAU27493.1"/>
    <property type="molecule type" value="Genomic_DNA"/>
</dbReference>
<dbReference type="InterPro" id="IPR005548">
    <property type="entry name" value="Cell_div_FtsQ/DivIB_C"/>
</dbReference>
<keyword evidence="4 8" id="KW-0812">Transmembrane</keyword>
<dbReference type="OrthoDB" id="1819027at2"/>
<evidence type="ECO:0000256" key="8">
    <source>
        <dbReference type="HAMAP-Rule" id="MF_00912"/>
    </source>
</evidence>
<feature type="transmembrane region" description="Helical" evidence="8">
    <location>
        <begin position="21"/>
        <end position="40"/>
    </location>
</feature>
<comment type="function">
    <text evidence="8">Cell division protein that may be involved in stabilizing or promoting the assembly of the division complex.</text>
</comment>
<keyword evidence="7 8" id="KW-0131">Cell cycle</keyword>
<accession>A0A0U5AUR8</accession>
<proteinExistence type="inferred from homology"/>
<keyword evidence="5 8" id="KW-1133">Transmembrane helix</keyword>
<evidence type="ECO:0000256" key="3">
    <source>
        <dbReference type="ARBA" id="ARBA00022618"/>
    </source>
</evidence>
<name>A0A0U5AUR8_9BACL</name>